<proteinExistence type="predicted"/>
<dbReference type="Pfam" id="PF11775">
    <property type="entry name" value="CobT_C"/>
    <property type="match status" value="1"/>
</dbReference>
<dbReference type="OrthoDB" id="9764783at2"/>
<dbReference type="PROSITE" id="PS50234">
    <property type="entry name" value="VWFA"/>
    <property type="match status" value="1"/>
</dbReference>
<evidence type="ECO:0000256" key="1">
    <source>
        <dbReference type="NCBIfam" id="TIGR01651"/>
    </source>
</evidence>
<keyword evidence="5" id="KW-1185">Reference proteome</keyword>
<evidence type="ECO:0000313" key="5">
    <source>
        <dbReference type="Proteomes" id="UP000315364"/>
    </source>
</evidence>
<feature type="region of interest" description="Disordered" evidence="2">
    <location>
        <begin position="214"/>
        <end position="308"/>
    </location>
</feature>
<dbReference type="EC" id="6.6.1.2" evidence="1"/>
<feature type="compositionally biased region" description="Acidic residues" evidence="2">
    <location>
        <begin position="249"/>
        <end position="293"/>
    </location>
</feature>
<sequence length="629" mass="69507">MAQSPRSKANKPDQTQVFKSAMGATVRAIGGKPELEVTFTSDRPLLTSDKARLANLPRLPTRRDIAIARGQGDAMAMRLASHDPDTHRKRSPMDPTARAAFDALEQARVEALGCVRMPGMVGNIGEMLEDRLFRANFAEVDNKGDAPIAEALGLLLREKLAGVPVPPSGHALVDLWRKEIEDKGGKSLDDLLTRYENQDEFSRAAKALLRDLNLVPESELDDPDSSDEDESENQDPEQGDSSDKAPEQGEGENDSQDSQQDEQAGDSEETGDVEGMESDMADTDEDAAAEAGEDAPMPPPAKDDGNQLSNQFNYKVFTSKFDEIVKAAELCPPDELDQLRGLLDKQLENLAGAVARLANKLQRRLMAKQNRSWQFDLEEGLLDTARLTRVVTDPMQALSFKVENDTDFRDTVVTLLIDNSGSMRGRPITIAAICGDILARTLERCGVKVEILGFTTRAWKGGKSREAWLEANRPANPGRVNDIRHIIYKAADEPWRHARRNLGLMMREGLLKENIDGEALEWARKRLMARPEARRILMVISDGAPVDDSTQSVNAGNYLEAHLRQVIEDIETRSPIQLVAVGIGHDVTRYYRRAVTLLDAEELAGALTDELAALFDEEMPAQSRRRGRG</sequence>
<dbReference type="InterPro" id="IPR002035">
    <property type="entry name" value="VWF_A"/>
</dbReference>
<dbReference type="GO" id="GO:0051116">
    <property type="term" value="F:cobaltochelatase activity"/>
    <property type="evidence" value="ECO:0007669"/>
    <property type="project" value="UniProtKB-UniRule"/>
</dbReference>
<feature type="compositionally biased region" description="Acidic residues" evidence="2">
    <location>
        <begin position="218"/>
        <end position="240"/>
    </location>
</feature>
<name>A0A5B8LVT0_9HYPH</name>
<dbReference type="CDD" id="cd01454">
    <property type="entry name" value="vWA_norD_type"/>
    <property type="match status" value="1"/>
</dbReference>
<dbReference type="Pfam" id="PF06213">
    <property type="entry name" value="CobT"/>
    <property type="match status" value="1"/>
</dbReference>
<dbReference type="InterPro" id="IPR036465">
    <property type="entry name" value="vWFA_dom_sf"/>
</dbReference>
<dbReference type="SMART" id="SM00327">
    <property type="entry name" value="VWA"/>
    <property type="match status" value="1"/>
</dbReference>
<dbReference type="AlphaFoldDB" id="A0A5B8LVT0"/>
<gene>
    <name evidence="4" type="primary">cobT</name>
    <name evidence="4" type="ORF">FPZ08_13730</name>
</gene>
<dbReference type="PANTHER" id="PTHR41248:SF1">
    <property type="entry name" value="NORD PROTEIN"/>
    <property type="match status" value="1"/>
</dbReference>
<evidence type="ECO:0000256" key="2">
    <source>
        <dbReference type="SAM" id="MobiDB-lite"/>
    </source>
</evidence>
<dbReference type="Proteomes" id="UP000315364">
    <property type="component" value="Chromosome"/>
</dbReference>
<protein>
    <recommendedName>
        <fullName evidence="1">Cobaltochelatase subunit CobT</fullName>
        <ecNumber evidence="1">6.6.1.2</ecNumber>
    </recommendedName>
</protein>
<dbReference type="InterPro" id="IPR006538">
    <property type="entry name" value="CobT"/>
</dbReference>
<dbReference type="SUPFAM" id="SSF53300">
    <property type="entry name" value="vWA-like"/>
    <property type="match status" value="1"/>
</dbReference>
<dbReference type="RefSeq" id="WP_146290532.1">
    <property type="nucleotide sequence ID" value="NZ_CP042304.1"/>
</dbReference>
<dbReference type="PIRSF" id="PIRSF031715">
    <property type="entry name" value="Cob_chel_CobT"/>
    <property type="match status" value="1"/>
</dbReference>
<evidence type="ECO:0000313" key="4">
    <source>
        <dbReference type="EMBL" id="QDZ11714.1"/>
    </source>
</evidence>
<dbReference type="KEGG" id="dea:FPZ08_13730"/>
<dbReference type="GO" id="GO:0009236">
    <property type="term" value="P:cobalamin biosynthetic process"/>
    <property type="evidence" value="ECO:0007669"/>
    <property type="project" value="UniProtKB-UniRule"/>
</dbReference>
<dbReference type="InterPro" id="IPR051928">
    <property type="entry name" value="NorD/CobT"/>
</dbReference>
<dbReference type="Gene3D" id="3.40.50.410">
    <property type="entry name" value="von Willebrand factor, type A domain"/>
    <property type="match status" value="1"/>
</dbReference>
<feature type="domain" description="VWFA" evidence="3">
    <location>
        <begin position="412"/>
        <end position="605"/>
    </location>
</feature>
<keyword evidence="4" id="KW-0436">Ligase</keyword>
<dbReference type="EMBL" id="CP042304">
    <property type="protein sequence ID" value="QDZ11714.1"/>
    <property type="molecule type" value="Genomic_DNA"/>
</dbReference>
<reference evidence="4 5" key="1">
    <citation type="submission" date="2019-07" db="EMBL/GenBank/DDBJ databases">
        <title>Full genome sequence of Devosia sp. Gsoil 520.</title>
        <authorList>
            <person name="Im W.-T."/>
        </authorList>
    </citation>
    <scope>NUCLEOTIDE SEQUENCE [LARGE SCALE GENOMIC DNA]</scope>
    <source>
        <strain evidence="4 5">Gsoil 520</strain>
    </source>
</reference>
<dbReference type="PANTHER" id="PTHR41248">
    <property type="entry name" value="NORD PROTEIN"/>
    <property type="match status" value="1"/>
</dbReference>
<organism evidence="4 5">
    <name type="scientific">Devosia ginsengisoli</name>
    <dbReference type="NCBI Taxonomy" id="400770"/>
    <lineage>
        <taxon>Bacteria</taxon>
        <taxon>Pseudomonadati</taxon>
        <taxon>Pseudomonadota</taxon>
        <taxon>Alphaproteobacteria</taxon>
        <taxon>Hyphomicrobiales</taxon>
        <taxon>Devosiaceae</taxon>
        <taxon>Devosia</taxon>
    </lineage>
</organism>
<evidence type="ECO:0000259" key="3">
    <source>
        <dbReference type="PROSITE" id="PS50234"/>
    </source>
</evidence>
<accession>A0A5B8LVT0</accession>
<dbReference type="InterPro" id="IPR025861">
    <property type="entry name" value="CobT_VWA_dom"/>
</dbReference>
<dbReference type="NCBIfam" id="TIGR01651">
    <property type="entry name" value="CobT"/>
    <property type="match status" value="1"/>
</dbReference>